<accession>A0ABX2DX96</accession>
<organism evidence="2 3">
    <name type="scientific">Paenibacillus tritici</name>
    <dbReference type="NCBI Taxonomy" id="1873425"/>
    <lineage>
        <taxon>Bacteria</taxon>
        <taxon>Bacillati</taxon>
        <taxon>Bacillota</taxon>
        <taxon>Bacilli</taxon>
        <taxon>Bacillales</taxon>
        <taxon>Paenibacillaceae</taxon>
        <taxon>Paenibacillus</taxon>
    </lineage>
</organism>
<evidence type="ECO:0000313" key="3">
    <source>
        <dbReference type="Proteomes" id="UP000711047"/>
    </source>
</evidence>
<comment type="caution">
    <text evidence="2">The sequence shown here is derived from an EMBL/GenBank/DDBJ whole genome shotgun (WGS) entry which is preliminary data.</text>
</comment>
<keyword evidence="3" id="KW-1185">Reference proteome</keyword>
<evidence type="ECO:0000313" key="2">
    <source>
        <dbReference type="EMBL" id="NQX49328.1"/>
    </source>
</evidence>
<evidence type="ECO:0000256" key="1">
    <source>
        <dbReference type="SAM" id="Coils"/>
    </source>
</evidence>
<gene>
    <name evidence="2" type="ORF">HQN87_28830</name>
</gene>
<dbReference type="EMBL" id="JABMKX010000024">
    <property type="protein sequence ID" value="NQX49328.1"/>
    <property type="molecule type" value="Genomic_DNA"/>
</dbReference>
<feature type="coiled-coil region" evidence="1">
    <location>
        <begin position="61"/>
        <end position="88"/>
    </location>
</feature>
<protein>
    <submittedName>
        <fullName evidence="2">Uncharacterized protein</fullName>
    </submittedName>
</protein>
<reference evidence="2 3" key="1">
    <citation type="submission" date="2020-05" db="EMBL/GenBank/DDBJ databases">
        <title>Paenibacillus glebae, sp. nov., Paenibacillus humi sp. nov., Paenibacillus pedi sp. nov., Paenibacillus terrestris sp. nov. and Paenibacillus terricola sp. nov., isolated from a forest top soil sample.</title>
        <authorList>
            <person name="Qi S."/>
            <person name="Carlier A."/>
            <person name="Cnockaert M."/>
            <person name="Vandamme P."/>
        </authorList>
    </citation>
    <scope>NUCLEOTIDE SEQUENCE [LARGE SCALE GENOMIC DNA]</scope>
    <source>
        <strain evidence="2 3">LMG 29502</strain>
    </source>
</reference>
<dbReference type="Proteomes" id="UP000711047">
    <property type="component" value="Unassembled WGS sequence"/>
</dbReference>
<proteinExistence type="predicted"/>
<keyword evidence="1" id="KW-0175">Coiled coil</keyword>
<sequence>MDQLETVDLKEQIEQIKSRNSGGEEKALRKQLKLESKVNSEIKALKDEVLKVVLGQSQFDRELLNGMIKEKEEEVLKIQETIRLAEQVLRSKKVEQVEIQALQTYIPVWREVFKKASTAKKKMMLSTIIECVRVYRESVELTLKLDINSFLSTAGENYLTGTKVKNEDPSKMLSHLLKINNE</sequence>
<name>A0ABX2DX96_9BACL</name>